<comment type="caution">
    <text evidence="2">The sequence shown here is derived from an EMBL/GenBank/DDBJ whole genome shotgun (WGS) entry which is preliminary data.</text>
</comment>
<gene>
    <name evidence="2" type="ORF">OC725_02340</name>
</gene>
<dbReference type="Proteomes" id="UP001382955">
    <property type="component" value="Unassembled WGS sequence"/>
</dbReference>
<evidence type="ECO:0000313" key="3">
    <source>
        <dbReference type="Proteomes" id="UP001382955"/>
    </source>
</evidence>
<reference evidence="2 3" key="1">
    <citation type="journal article" date="2023" name="Int. J. Syst. Evol. Microbiol.">
        <title>The observation of taxonomic boundaries for the 16SrII and 16SrXXV phytoplasmas using genome-based delimitation.</title>
        <authorList>
            <person name="Rodrigues Jardim B."/>
            <person name="Tran-Nguyen L.T.T."/>
            <person name="Gambley C."/>
            <person name="Al-Sadi A.M."/>
            <person name="Al-Subhi A.M."/>
            <person name="Foissac X."/>
            <person name="Salar P."/>
            <person name="Cai H."/>
            <person name="Yang J.Y."/>
            <person name="Davis R."/>
            <person name="Jones L."/>
            <person name="Rodoni B."/>
            <person name="Constable F.E."/>
        </authorList>
    </citation>
    <scope>NUCLEOTIDE SEQUENCE [LARGE SCALE GENOMIC DNA]</scope>
    <source>
        <strain evidence="2">BAWM-322</strain>
    </source>
</reference>
<proteinExistence type="predicted"/>
<name>A0ABU8ZSX9_9MOLU</name>
<keyword evidence="1" id="KW-0812">Transmembrane</keyword>
<keyword evidence="3" id="KW-1185">Reference proteome</keyword>
<keyword evidence="1" id="KW-0472">Membrane</keyword>
<accession>A0ABU8ZSX9</accession>
<evidence type="ECO:0000313" key="2">
    <source>
        <dbReference type="EMBL" id="MEK0312095.1"/>
    </source>
</evidence>
<evidence type="ECO:0000256" key="1">
    <source>
        <dbReference type="SAM" id="Phobius"/>
    </source>
</evidence>
<dbReference type="EMBL" id="JAOSIK010000029">
    <property type="protein sequence ID" value="MEK0312095.1"/>
    <property type="molecule type" value="Genomic_DNA"/>
</dbReference>
<keyword evidence="1" id="KW-1133">Transmembrane helix</keyword>
<sequence>MNILKKLIKEIIFLIIFLIIGFTIVFAPAYFIKKVQDKELHQNLTEIGKSFVRLEKHVDENENLEMENSLNIWKALFELKQKLYKLEEKLNDNLNKSDEITDKTEDKSAEQKQE</sequence>
<protein>
    <submittedName>
        <fullName evidence="2">Uncharacterized protein</fullName>
    </submittedName>
</protein>
<dbReference type="RefSeq" id="WP_318749410.1">
    <property type="nucleotide sequence ID" value="NZ_JAOSIK010000029.1"/>
</dbReference>
<organism evidence="2 3">
    <name type="scientific">Candidatus Phytoplasma fabacearum</name>
    <dbReference type="NCBI Taxonomy" id="2982628"/>
    <lineage>
        <taxon>Bacteria</taxon>
        <taxon>Bacillati</taxon>
        <taxon>Mycoplasmatota</taxon>
        <taxon>Mollicutes</taxon>
        <taxon>Acholeplasmatales</taxon>
        <taxon>Acholeplasmataceae</taxon>
        <taxon>Candidatus Phytoplasma</taxon>
        <taxon>16SrII (Peanut WB group)</taxon>
    </lineage>
</organism>
<feature type="transmembrane region" description="Helical" evidence="1">
    <location>
        <begin position="12"/>
        <end position="32"/>
    </location>
</feature>